<keyword evidence="2" id="KW-1185">Reference proteome</keyword>
<dbReference type="Proteomes" id="UP000800035">
    <property type="component" value="Unassembled WGS sequence"/>
</dbReference>
<proteinExistence type="predicted"/>
<evidence type="ECO:0000313" key="2">
    <source>
        <dbReference type="Proteomes" id="UP000800035"/>
    </source>
</evidence>
<sequence length="111" mass="12090">MYSFPYCVCGETTRAISGRLILETETYMSLCAGGWGLGRLERIRRRDSGSEWRSMWHEALQASNECARLSACSGCGCGIWMGMICGTACRRAESTGSAQACCSSAQQRLAL</sequence>
<gene>
    <name evidence="1" type="ORF">CC80DRAFT_160856</name>
</gene>
<protein>
    <submittedName>
        <fullName evidence="1">Uncharacterized protein</fullName>
    </submittedName>
</protein>
<evidence type="ECO:0000313" key="1">
    <source>
        <dbReference type="EMBL" id="KAF1962429.1"/>
    </source>
</evidence>
<organism evidence="1 2">
    <name type="scientific">Byssothecium circinans</name>
    <dbReference type="NCBI Taxonomy" id="147558"/>
    <lineage>
        <taxon>Eukaryota</taxon>
        <taxon>Fungi</taxon>
        <taxon>Dikarya</taxon>
        <taxon>Ascomycota</taxon>
        <taxon>Pezizomycotina</taxon>
        <taxon>Dothideomycetes</taxon>
        <taxon>Pleosporomycetidae</taxon>
        <taxon>Pleosporales</taxon>
        <taxon>Massarineae</taxon>
        <taxon>Massarinaceae</taxon>
        <taxon>Byssothecium</taxon>
    </lineage>
</organism>
<dbReference type="EMBL" id="ML976979">
    <property type="protein sequence ID" value="KAF1962429.1"/>
    <property type="molecule type" value="Genomic_DNA"/>
</dbReference>
<dbReference type="AlphaFoldDB" id="A0A6A5UER6"/>
<accession>A0A6A5UER6</accession>
<reference evidence="1" key="1">
    <citation type="journal article" date="2020" name="Stud. Mycol.">
        <title>101 Dothideomycetes genomes: a test case for predicting lifestyles and emergence of pathogens.</title>
        <authorList>
            <person name="Haridas S."/>
            <person name="Albert R."/>
            <person name="Binder M."/>
            <person name="Bloem J."/>
            <person name="Labutti K."/>
            <person name="Salamov A."/>
            <person name="Andreopoulos B."/>
            <person name="Baker S."/>
            <person name="Barry K."/>
            <person name="Bills G."/>
            <person name="Bluhm B."/>
            <person name="Cannon C."/>
            <person name="Castanera R."/>
            <person name="Culley D."/>
            <person name="Daum C."/>
            <person name="Ezra D."/>
            <person name="Gonzalez J."/>
            <person name="Henrissat B."/>
            <person name="Kuo A."/>
            <person name="Liang C."/>
            <person name="Lipzen A."/>
            <person name="Lutzoni F."/>
            <person name="Magnuson J."/>
            <person name="Mondo S."/>
            <person name="Nolan M."/>
            <person name="Ohm R."/>
            <person name="Pangilinan J."/>
            <person name="Park H.-J."/>
            <person name="Ramirez L."/>
            <person name="Alfaro M."/>
            <person name="Sun H."/>
            <person name="Tritt A."/>
            <person name="Yoshinaga Y."/>
            <person name="Zwiers L.-H."/>
            <person name="Turgeon B."/>
            <person name="Goodwin S."/>
            <person name="Spatafora J."/>
            <person name="Crous P."/>
            <person name="Grigoriev I."/>
        </authorList>
    </citation>
    <scope>NUCLEOTIDE SEQUENCE</scope>
    <source>
        <strain evidence="1">CBS 675.92</strain>
    </source>
</reference>
<name>A0A6A5UER6_9PLEO</name>